<organism evidence="1 2">
    <name type="scientific">Nitratireductor aestuarii</name>
    <dbReference type="NCBI Taxonomy" id="1735103"/>
    <lineage>
        <taxon>Bacteria</taxon>
        <taxon>Pseudomonadati</taxon>
        <taxon>Pseudomonadota</taxon>
        <taxon>Alphaproteobacteria</taxon>
        <taxon>Hyphomicrobiales</taxon>
        <taxon>Phyllobacteriaceae</taxon>
        <taxon>Nitratireductor</taxon>
    </lineage>
</organism>
<evidence type="ECO:0000313" key="2">
    <source>
        <dbReference type="Proteomes" id="UP000636264"/>
    </source>
</evidence>
<reference evidence="1" key="2">
    <citation type="submission" date="2020-09" db="EMBL/GenBank/DDBJ databases">
        <authorList>
            <person name="Sun Q."/>
            <person name="Zhou Y."/>
        </authorList>
    </citation>
    <scope>NUCLEOTIDE SEQUENCE</scope>
    <source>
        <strain evidence="1">CGMCC 1.15320</strain>
    </source>
</reference>
<dbReference type="Proteomes" id="UP000636264">
    <property type="component" value="Unassembled WGS sequence"/>
</dbReference>
<dbReference type="AlphaFoldDB" id="A0A916W4S6"/>
<comment type="caution">
    <text evidence="1">The sequence shown here is derived from an EMBL/GenBank/DDBJ whole genome shotgun (WGS) entry which is preliminary data.</text>
</comment>
<dbReference type="Pfam" id="PF09998">
    <property type="entry name" value="DUF2239"/>
    <property type="match status" value="1"/>
</dbReference>
<name>A0A916W4S6_9HYPH</name>
<reference evidence="1" key="1">
    <citation type="journal article" date="2014" name="Int. J. Syst. Evol. Microbiol.">
        <title>Complete genome sequence of Corynebacterium casei LMG S-19264T (=DSM 44701T), isolated from a smear-ripened cheese.</title>
        <authorList>
            <consortium name="US DOE Joint Genome Institute (JGI-PGF)"/>
            <person name="Walter F."/>
            <person name="Albersmeier A."/>
            <person name="Kalinowski J."/>
            <person name="Ruckert C."/>
        </authorList>
    </citation>
    <scope>NUCLEOTIDE SEQUENCE</scope>
    <source>
        <strain evidence="1">CGMCC 1.15320</strain>
    </source>
</reference>
<gene>
    <name evidence="1" type="ORF">GCM10011385_22240</name>
</gene>
<dbReference type="EMBL" id="BMIF01000006">
    <property type="protein sequence ID" value="GGA67899.1"/>
    <property type="molecule type" value="Genomic_DNA"/>
</dbReference>
<protein>
    <recommendedName>
        <fullName evidence="3">DUF2239 domain-containing protein</fullName>
    </recommendedName>
</protein>
<proteinExistence type="predicted"/>
<accession>A0A916W4S6</accession>
<evidence type="ECO:0008006" key="3">
    <source>
        <dbReference type="Google" id="ProtNLM"/>
    </source>
</evidence>
<evidence type="ECO:0000313" key="1">
    <source>
        <dbReference type="EMBL" id="GGA67899.1"/>
    </source>
</evidence>
<keyword evidence="2" id="KW-1185">Reference proteome</keyword>
<dbReference type="InterPro" id="IPR018715">
    <property type="entry name" value="DUF2239"/>
</dbReference>
<sequence length="168" mass="18615">MERETRDPVVIFDDATGRQVDFDLRGSDEEIAARLKDLNAPEQVNATRSPGRPKLGVISREVTLLPRHWDWLSQQRGGASAELRRLVDAARKADEPLQAAQQAQQAADLFMMAMLGNEANYEGAARALYAADRDLFHELSEPWPADLRDHARSLAEPAFALAPGARQA</sequence>